<dbReference type="Gene3D" id="2.60.370.10">
    <property type="entry name" value="Ctag/Cox11"/>
    <property type="match status" value="1"/>
</dbReference>
<comment type="similarity">
    <text evidence="3 10">Belongs to the COX11/CtaG family.</text>
</comment>
<keyword evidence="7 10" id="KW-1133">Transmembrane helix</keyword>
<keyword evidence="10" id="KW-1003">Cell membrane</keyword>
<evidence type="ECO:0000256" key="10">
    <source>
        <dbReference type="HAMAP-Rule" id="MF_00155"/>
    </source>
</evidence>
<dbReference type="PANTHER" id="PTHR21320">
    <property type="entry name" value="CYTOCHROME C OXIDASE ASSEMBLY PROTEIN COX11-RELATED"/>
    <property type="match status" value="1"/>
</dbReference>
<evidence type="ECO:0000256" key="4">
    <source>
        <dbReference type="ARBA" id="ARBA00015384"/>
    </source>
</evidence>
<dbReference type="GO" id="GO:0008535">
    <property type="term" value="P:respiratory chain complex IV assembly"/>
    <property type="evidence" value="ECO:0007669"/>
    <property type="project" value="UniProtKB-UniRule"/>
</dbReference>
<dbReference type="InterPro" id="IPR007533">
    <property type="entry name" value="Cyt_c_oxidase_assmbl_CtaG"/>
</dbReference>
<dbReference type="PANTHER" id="PTHR21320:SF3">
    <property type="entry name" value="CYTOCHROME C OXIDASE ASSEMBLY PROTEIN COX11, MITOCHONDRIAL-RELATED"/>
    <property type="match status" value="1"/>
</dbReference>
<name>A0A934MMM2_9HYPH</name>
<evidence type="ECO:0000256" key="3">
    <source>
        <dbReference type="ARBA" id="ARBA00009620"/>
    </source>
</evidence>
<dbReference type="HAMAP" id="MF_00155">
    <property type="entry name" value="CtaG"/>
    <property type="match status" value="1"/>
</dbReference>
<comment type="function">
    <text evidence="1 10">Exerts its effect at some terminal stage of cytochrome c oxidase synthesis, probably by being involved in the insertion of the copper B into subunit I.</text>
</comment>
<dbReference type="GO" id="GO:0005886">
    <property type="term" value="C:plasma membrane"/>
    <property type="evidence" value="ECO:0007669"/>
    <property type="project" value="UniProtKB-SubCell"/>
</dbReference>
<dbReference type="InterPro" id="IPR023471">
    <property type="entry name" value="CtaG/Cox11_dom_sf"/>
</dbReference>
<keyword evidence="5 10" id="KW-0812">Transmembrane</keyword>
<evidence type="ECO:0000256" key="6">
    <source>
        <dbReference type="ARBA" id="ARBA00022968"/>
    </source>
</evidence>
<evidence type="ECO:0000256" key="9">
    <source>
        <dbReference type="ARBA" id="ARBA00023136"/>
    </source>
</evidence>
<evidence type="ECO:0000256" key="5">
    <source>
        <dbReference type="ARBA" id="ARBA00022692"/>
    </source>
</evidence>
<keyword evidence="6 10" id="KW-0735">Signal-anchor</keyword>
<evidence type="ECO:0000256" key="1">
    <source>
        <dbReference type="ARBA" id="ARBA00004007"/>
    </source>
</evidence>
<gene>
    <name evidence="10" type="primary">ctaG</name>
    <name evidence="12" type="ORF">JEQ47_16665</name>
</gene>
<evidence type="ECO:0000313" key="12">
    <source>
        <dbReference type="EMBL" id="MBJ3786360.1"/>
    </source>
</evidence>
<comment type="caution">
    <text evidence="12">The sequence shown here is derived from an EMBL/GenBank/DDBJ whole genome shotgun (WGS) entry which is preliminary data.</text>
</comment>
<evidence type="ECO:0000256" key="7">
    <source>
        <dbReference type="ARBA" id="ARBA00022989"/>
    </source>
</evidence>
<feature type="transmembrane region" description="Helical" evidence="11">
    <location>
        <begin position="12"/>
        <end position="31"/>
    </location>
</feature>
<evidence type="ECO:0000256" key="2">
    <source>
        <dbReference type="ARBA" id="ARBA00004382"/>
    </source>
</evidence>
<accession>A0A934MMM2</accession>
<keyword evidence="13" id="KW-1185">Reference proteome</keyword>
<sequence>MSETTPTRSDIAAACLTLLTPIMAGMLGFLLAQWPGLSAGAAAGYLILVGGARADAGTGNPRRLFRNERGGARHLHHLATDAFALARDAVVVLWRQTAWTMFGLRSGGDGPDRSTVEFRNRRLFRSLSFLAVGMVGMAFAAVPLYGMFCSITGYGGTPARSDGNLKGIVDRPITVRFDSNVDPDLPWHIVPAASVTRDIGTVEQIDYVATNTSDEPVTGMAVFNIAPDKAGIYFNKIECFCFTEQTLQPGETLKMPIVFFVDPDFADNRELDTLREITLSYSFYRK</sequence>
<dbReference type="NCBIfam" id="NF003465">
    <property type="entry name" value="PRK05089.1"/>
    <property type="match status" value="1"/>
</dbReference>
<keyword evidence="9 10" id="KW-0472">Membrane</keyword>
<dbReference type="AlphaFoldDB" id="A0A934MMM2"/>
<feature type="topological domain" description="Periplasmic" evidence="10">
    <location>
        <begin position="142"/>
        <end position="286"/>
    </location>
</feature>
<keyword evidence="10" id="KW-0997">Cell inner membrane</keyword>
<dbReference type="Pfam" id="PF04442">
    <property type="entry name" value="CtaG_Cox11"/>
    <property type="match status" value="1"/>
</dbReference>
<organism evidence="12 13">
    <name type="scientific">Devosia sediminis</name>
    <dbReference type="NCBI Taxonomy" id="2798801"/>
    <lineage>
        <taxon>Bacteria</taxon>
        <taxon>Pseudomonadati</taxon>
        <taxon>Pseudomonadota</taxon>
        <taxon>Alphaproteobacteria</taxon>
        <taxon>Hyphomicrobiales</taxon>
        <taxon>Devosiaceae</taxon>
        <taxon>Devosia</taxon>
    </lineage>
</organism>
<evidence type="ECO:0000313" key="13">
    <source>
        <dbReference type="Proteomes" id="UP000602124"/>
    </source>
</evidence>
<protein>
    <recommendedName>
        <fullName evidence="4 10">Cytochrome c oxidase assembly protein CtaG</fullName>
    </recommendedName>
</protein>
<dbReference type="Proteomes" id="UP000602124">
    <property type="component" value="Unassembled WGS sequence"/>
</dbReference>
<keyword evidence="8 10" id="KW-0186">Copper</keyword>
<reference evidence="12" key="1">
    <citation type="submission" date="2020-12" db="EMBL/GenBank/DDBJ databases">
        <title>Devosia sp. MSA67 isolated from Mo River.</title>
        <authorList>
            <person name="Ma F."/>
            <person name="Zi Z."/>
        </authorList>
    </citation>
    <scope>NUCLEOTIDE SEQUENCE</scope>
    <source>
        <strain evidence="12">MSA67</strain>
    </source>
</reference>
<comment type="subcellular location">
    <subcellularLocation>
        <location evidence="2 10">Cell inner membrane</location>
        <topology evidence="2 10">Single-pass type II membrane protein</topology>
        <orientation evidence="2 10">Periplasmic side</orientation>
    </subcellularLocation>
</comment>
<dbReference type="GO" id="GO:0005507">
    <property type="term" value="F:copper ion binding"/>
    <property type="evidence" value="ECO:0007669"/>
    <property type="project" value="InterPro"/>
</dbReference>
<dbReference type="SUPFAM" id="SSF110111">
    <property type="entry name" value="Ctag/Cox11"/>
    <property type="match status" value="1"/>
</dbReference>
<evidence type="ECO:0000256" key="11">
    <source>
        <dbReference type="SAM" id="Phobius"/>
    </source>
</evidence>
<feature type="transmembrane region" description="Helical" evidence="11">
    <location>
        <begin position="127"/>
        <end position="148"/>
    </location>
</feature>
<dbReference type="RefSeq" id="WP_198877552.1">
    <property type="nucleotide sequence ID" value="NZ_JAEKMH010000004.1"/>
</dbReference>
<proteinExistence type="inferred from homology"/>
<feature type="topological domain" description="Cytoplasmic" evidence="10">
    <location>
        <begin position="1"/>
        <end position="114"/>
    </location>
</feature>
<evidence type="ECO:0000256" key="8">
    <source>
        <dbReference type="ARBA" id="ARBA00023008"/>
    </source>
</evidence>
<dbReference type="EMBL" id="JAEKMH010000004">
    <property type="protein sequence ID" value="MBJ3786360.1"/>
    <property type="molecule type" value="Genomic_DNA"/>
</dbReference>